<keyword evidence="3" id="KW-1185">Reference proteome</keyword>
<proteinExistence type="predicted"/>
<dbReference type="Proteomes" id="UP000077248">
    <property type="component" value="Unassembled WGS sequence"/>
</dbReference>
<dbReference type="VEuPathDB" id="FungiDB:CC77DRAFT_1015992"/>
<evidence type="ECO:0008006" key="4">
    <source>
        <dbReference type="Google" id="ProtNLM"/>
    </source>
</evidence>
<dbReference type="RefSeq" id="XP_018390372.1">
    <property type="nucleotide sequence ID" value="XM_018524136.1"/>
</dbReference>
<feature type="chain" id="PRO_5008060010" description="Cell death in tomato 1" evidence="1">
    <location>
        <begin position="21"/>
        <end position="191"/>
    </location>
</feature>
<protein>
    <recommendedName>
        <fullName evidence="4">Cell death in tomato 1</fullName>
    </recommendedName>
</protein>
<name>A0A177E0K6_ALTAL</name>
<gene>
    <name evidence="2" type="ORF">CC77DRAFT_1015992</name>
</gene>
<organism evidence="2 3">
    <name type="scientific">Alternaria alternata</name>
    <name type="common">Alternaria rot fungus</name>
    <name type="synonym">Torula alternata</name>
    <dbReference type="NCBI Taxonomy" id="5599"/>
    <lineage>
        <taxon>Eukaryota</taxon>
        <taxon>Fungi</taxon>
        <taxon>Dikarya</taxon>
        <taxon>Ascomycota</taxon>
        <taxon>Pezizomycotina</taxon>
        <taxon>Dothideomycetes</taxon>
        <taxon>Pleosporomycetidae</taxon>
        <taxon>Pleosporales</taxon>
        <taxon>Pleosporineae</taxon>
        <taxon>Pleosporaceae</taxon>
        <taxon>Alternaria</taxon>
        <taxon>Alternaria sect. Alternaria</taxon>
        <taxon>Alternaria alternata complex</taxon>
    </lineage>
</organism>
<dbReference type="KEGG" id="aalt:CC77DRAFT_1015992"/>
<accession>A0A177E0K6</accession>
<dbReference type="OMA" id="DRTWPCD"/>
<evidence type="ECO:0000313" key="2">
    <source>
        <dbReference type="EMBL" id="OAG24951.1"/>
    </source>
</evidence>
<feature type="signal peptide" evidence="1">
    <location>
        <begin position="1"/>
        <end position="20"/>
    </location>
</feature>
<evidence type="ECO:0000313" key="3">
    <source>
        <dbReference type="Proteomes" id="UP000077248"/>
    </source>
</evidence>
<reference evidence="2 3" key="1">
    <citation type="submission" date="2016-05" db="EMBL/GenBank/DDBJ databases">
        <title>Comparative analysis of secretome profiles of manganese(II)-oxidizing ascomycete fungi.</title>
        <authorList>
            <consortium name="DOE Joint Genome Institute"/>
            <person name="Zeiner C.A."/>
            <person name="Purvine S.O."/>
            <person name="Zink E.M."/>
            <person name="Wu S."/>
            <person name="Pasa-Tolic L."/>
            <person name="Chaput D.L."/>
            <person name="Haridas S."/>
            <person name="Grigoriev I.V."/>
            <person name="Santelli C.M."/>
            <person name="Hansel C.M."/>
        </authorList>
    </citation>
    <scope>NUCLEOTIDE SEQUENCE [LARGE SCALE GENOMIC DNA]</scope>
    <source>
        <strain evidence="2 3">SRC1lrK2f</strain>
    </source>
</reference>
<dbReference type="EMBL" id="KV441470">
    <property type="protein sequence ID" value="OAG24951.1"/>
    <property type="molecule type" value="Genomic_DNA"/>
</dbReference>
<keyword evidence="1" id="KW-0732">Signal</keyword>
<dbReference type="AlphaFoldDB" id="A0A177E0K6"/>
<evidence type="ECO:0000256" key="1">
    <source>
        <dbReference type="SAM" id="SignalP"/>
    </source>
</evidence>
<sequence length="191" mass="20037">MHFTQTAFAAVLAVASSAAASPLAARQSTLQDFQVTSVSSYSPSGRPGSYPWAQITASVTDPNEINLGTSQSDGSNVTVPAGSQGLNCKAQWYTKGESPLDRTWPCDATSKGYWVMNVLEGSSGFATGNFNLKFTHVADLVYRGEAFTESFEAEGHFAVGENLSGSCGGSGVCSWGLKDANTPFEIAVTKV</sequence>
<dbReference type="GeneID" id="29109730"/>